<keyword evidence="3" id="KW-1185">Reference proteome</keyword>
<keyword evidence="1" id="KW-0472">Membrane</keyword>
<keyword evidence="1" id="KW-1133">Transmembrane helix</keyword>
<protein>
    <recommendedName>
        <fullName evidence="4">NfeD-like C-terminal, partner-binding</fullName>
    </recommendedName>
</protein>
<evidence type="ECO:0000313" key="2">
    <source>
        <dbReference type="EMBL" id="SEN89019.1"/>
    </source>
</evidence>
<dbReference type="EMBL" id="FOCM01000007">
    <property type="protein sequence ID" value="SEN89019.1"/>
    <property type="molecule type" value="Genomic_DNA"/>
</dbReference>
<feature type="transmembrane region" description="Helical" evidence="1">
    <location>
        <begin position="7"/>
        <end position="38"/>
    </location>
</feature>
<keyword evidence="1" id="KW-0812">Transmembrane</keyword>
<evidence type="ECO:0000256" key="1">
    <source>
        <dbReference type="SAM" id="Phobius"/>
    </source>
</evidence>
<evidence type="ECO:0008006" key="4">
    <source>
        <dbReference type="Google" id="ProtNLM"/>
    </source>
</evidence>
<name>A0A1H8K7K4_9RHOB</name>
<dbReference type="RefSeq" id="WP_091846246.1">
    <property type="nucleotide sequence ID" value="NZ_FOCM01000007.1"/>
</dbReference>
<gene>
    <name evidence="2" type="ORF">SAMN04488011_107138</name>
</gene>
<evidence type="ECO:0000313" key="3">
    <source>
        <dbReference type="Proteomes" id="UP000199372"/>
    </source>
</evidence>
<feature type="transmembrane region" description="Helical" evidence="1">
    <location>
        <begin position="44"/>
        <end position="70"/>
    </location>
</feature>
<proteinExistence type="predicted"/>
<sequence>MGLWDQWWVWIVAGGLLALLELVIPTFILLGFALGALVVAGALWLGWLGGSVFVTLVVFAAASLVAWIALRRVLGVRRGQVKRWDTDIND</sequence>
<dbReference type="Proteomes" id="UP000199372">
    <property type="component" value="Unassembled WGS sequence"/>
</dbReference>
<reference evidence="3" key="1">
    <citation type="submission" date="2016-10" db="EMBL/GenBank/DDBJ databases">
        <authorList>
            <person name="Varghese N."/>
            <person name="Submissions S."/>
        </authorList>
    </citation>
    <scope>NUCLEOTIDE SEQUENCE [LARGE SCALE GENOMIC DNA]</scope>
    <source>
        <strain evidence="3">DSM 26893</strain>
    </source>
</reference>
<organism evidence="2 3">
    <name type="scientific">Palleronia pelagia</name>
    <dbReference type="NCBI Taxonomy" id="387096"/>
    <lineage>
        <taxon>Bacteria</taxon>
        <taxon>Pseudomonadati</taxon>
        <taxon>Pseudomonadota</taxon>
        <taxon>Alphaproteobacteria</taxon>
        <taxon>Rhodobacterales</taxon>
        <taxon>Roseobacteraceae</taxon>
        <taxon>Palleronia</taxon>
    </lineage>
</organism>
<dbReference type="AlphaFoldDB" id="A0A1H8K7K4"/>
<accession>A0A1H8K7K4</accession>